<evidence type="ECO:0000313" key="7">
    <source>
        <dbReference type="EMBL" id="OOP69478.1"/>
    </source>
</evidence>
<dbReference type="InterPro" id="IPR007627">
    <property type="entry name" value="RNA_pol_sigma70_r2"/>
</dbReference>
<dbReference type="SUPFAM" id="SSF88946">
    <property type="entry name" value="Sigma2 domain of RNA polymerase sigma factors"/>
    <property type="match status" value="1"/>
</dbReference>
<dbReference type="GO" id="GO:0016987">
    <property type="term" value="F:sigma factor activity"/>
    <property type="evidence" value="ECO:0007669"/>
    <property type="project" value="UniProtKB-KW"/>
</dbReference>
<evidence type="ECO:0000259" key="6">
    <source>
        <dbReference type="Pfam" id="PF08281"/>
    </source>
</evidence>
<evidence type="ECO:0000256" key="3">
    <source>
        <dbReference type="ARBA" id="ARBA00023082"/>
    </source>
</evidence>
<dbReference type="EMBL" id="MTLA01000053">
    <property type="protein sequence ID" value="OOP69478.1"/>
    <property type="molecule type" value="Genomic_DNA"/>
</dbReference>
<dbReference type="GO" id="GO:0006352">
    <property type="term" value="P:DNA-templated transcription initiation"/>
    <property type="evidence" value="ECO:0007669"/>
    <property type="project" value="InterPro"/>
</dbReference>
<feature type="domain" description="RNA polymerase sigma factor 70 region 4 type 2" evidence="6">
    <location>
        <begin position="115"/>
        <end position="163"/>
    </location>
</feature>
<evidence type="ECO:0000256" key="1">
    <source>
        <dbReference type="ARBA" id="ARBA00010641"/>
    </source>
</evidence>
<dbReference type="GO" id="GO:0003677">
    <property type="term" value="F:DNA binding"/>
    <property type="evidence" value="ECO:0007669"/>
    <property type="project" value="InterPro"/>
</dbReference>
<dbReference type="Pfam" id="PF04542">
    <property type="entry name" value="Sigma70_r2"/>
    <property type="match status" value="1"/>
</dbReference>
<gene>
    <name evidence="7" type="ORF">BWZ43_05205</name>
</gene>
<dbReference type="RefSeq" id="WP_235849572.1">
    <property type="nucleotide sequence ID" value="NZ_CP080028.1"/>
</dbReference>
<dbReference type="InterPro" id="IPR014284">
    <property type="entry name" value="RNA_pol_sigma-70_dom"/>
</dbReference>
<dbReference type="Proteomes" id="UP000189761">
    <property type="component" value="Unassembled WGS sequence"/>
</dbReference>
<dbReference type="InterPro" id="IPR039425">
    <property type="entry name" value="RNA_pol_sigma-70-like"/>
</dbReference>
<sequence>MELNIDKRQLVMEWYELYYDDMYRFIWLMLGDKQCCEDFVHDTFVRAYTAYDRFDHRSSVKTWLFSIAKHLVLDEIRKRKRNKHVPVLSFEKEISSSFNLEKYIENKEAVNQLFTSIQQLKPNYRMVIILMKVEEYSTKETANILGWSEVKVRKTLSRALQSLRKRNTIQGGEQVEQSL</sequence>
<dbReference type="InterPro" id="IPR013249">
    <property type="entry name" value="RNA_pol_sigma70_r4_t2"/>
</dbReference>
<keyword evidence="2" id="KW-0805">Transcription regulation</keyword>
<dbReference type="Gene3D" id="1.10.10.10">
    <property type="entry name" value="Winged helix-like DNA-binding domain superfamily/Winged helix DNA-binding domain"/>
    <property type="match status" value="1"/>
</dbReference>
<dbReference type="SUPFAM" id="SSF88659">
    <property type="entry name" value="Sigma3 and sigma4 domains of RNA polymerase sigma factors"/>
    <property type="match status" value="1"/>
</dbReference>
<dbReference type="Gene3D" id="1.10.1740.10">
    <property type="match status" value="1"/>
</dbReference>
<dbReference type="InterPro" id="IPR013325">
    <property type="entry name" value="RNA_pol_sigma_r2"/>
</dbReference>
<organism evidence="7 8">
    <name type="scientific">Heyndrickxia oleronia</name>
    <dbReference type="NCBI Taxonomy" id="38875"/>
    <lineage>
        <taxon>Bacteria</taxon>
        <taxon>Bacillati</taxon>
        <taxon>Bacillota</taxon>
        <taxon>Bacilli</taxon>
        <taxon>Bacillales</taxon>
        <taxon>Bacillaceae</taxon>
        <taxon>Heyndrickxia</taxon>
    </lineage>
</organism>
<accession>A0A8E2IDM5</accession>
<dbReference type="InterPro" id="IPR036388">
    <property type="entry name" value="WH-like_DNA-bd_sf"/>
</dbReference>
<evidence type="ECO:0000313" key="8">
    <source>
        <dbReference type="Proteomes" id="UP000189761"/>
    </source>
</evidence>
<reference evidence="7 8" key="1">
    <citation type="submission" date="2017-01" db="EMBL/GenBank/DDBJ databases">
        <title>Draft genome sequence of Bacillus oleronius.</title>
        <authorList>
            <person name="Allam M."/>
        </authorList>
    </citation>
    <scope>NUCLEOTIDE SEQUENCE [LARGE SCALE GENOMIC DNA]</scope>
    <source>
        <strain evidence="7 8">DSM 9356</strain>
    </source>
</reference>
<comment type="caution">
    <text evidence="7">The sequence shown here is derived from an EMBL/GenBank/DDBJ whole genome shotgun (WGS) entry which is preliminary data.</text>
</comment>
<dbReference type="InterPro" id="IPR013324">
    <property type="entry name" value="RNA_pol_sigma_r3/r4-like"/>
</dbReference>
<comment type="similarity">
    <text evidence="1">Belongs to the sigma-70 factor family. ECF subfamily.</text>
</comment>
<evidence type="ECO:0000259" key="5">
    <source>
        <dbReference type="Pfam" id="PF04542"/>
    </source>
</evidence>
<evidence type="ECO:0000256" key="4">
    <source>
        <dbReference type="ARBA" id="ARBA00023163"/>
    </source>
</evidence>
<keyword evidence="4" id="KW-0804">Transcription</keyword>
<evidence type="ECO:0000256" key="2">
    <source>
        <dbReference type="ARBA" id="ARBA00023015"/>
    </source>
</evidence>
<dbReference type="PANTHER" id="PTHR43133">
    <property type="entry name" value="RNA POLYMERASE ECF-TYPE SIGMA FACTO"/>
    <property type="match status" value="1"/>
</dbReference>
<keyword evidence="8" id="KW-1185">Reference proteome</keyword>
<name>A0A8E2IDM5_9BACI</name>
<proteinExistence type="inferred from homology"/>
<protein>
    <submittedName>
        <fullName evidence="7">RNA polymerase subunit sigma-24</fullName>
    </submittedName>
</protein>
<dbReference type="NCBIfam" id="TIGR02937">
    <property type="entry name" value="sigma70-ECF"/>
    <property type="match status" value="1"/>
</dbReference>
<dbReference type="PANTHER" id="PTHR43133:SF60">
    <property type="entry name" value="RNA POLYMERASE SIGMA FACTOR SIGV"/>
    <property type="match status" value="1"/>
</dbReference>
<dbReference type="Pfam" id="PF08281">
    <property type="entry name" value="Sigma70_r4_2"/>
    <property type="match status" value="1"/>
</dbReference>
<keyword evidence="3" id="KW-0731">Sigma factor</keyword>
<feature type="domain" description="RNA polymerase sigma-70 region 2" evidence="5">
    <location>
        <begin position="15"/>
        <end position="81"/>
    </location>
</feature>
<dbReference type="CDD" id="cd06171">
    <property type="entry name" value="Sigma70_r4"/>
    <property type="match status" value="1"/>
</dbReference>
<dbReference type="AlphaFoldDB" id="A0A8E2IDM5"/>